<dbReference type="RefSeq" id="WP_247378761.1">
    <property type="nucleotide sequence ID" value="NZ_JALLGV010000005.1"/>
</dbReference>
<dbReference type="EC" id="2.3.1.30" evidence="4"/>
<dbReference type="NCBIfam" id="NF041874">
    <property type="entry name" value="EPS_EpsC"/>
    <property type="match status" value="1"/>
</dbReference>
<dbReference type="InterPro" id="IPR053376">
    <property type="entry name" value="Serine_acetyltransferase"/>
</dbReference>
<reference evidence="13 14" key="1">
    <citation type="journal article" date="2019" name="Int. J. Syst. Evol. Microbiol.">
        <title>The Global Catalogue of Microorganisms (GCM) 10K type strain sequencing project: providing services to taxonomists for standard genome sequencing and annotation.</title>
        <authorList>
            <consortium name="The Broad Institute Genomics Platform"/>
            <consortium name="The Broad Institute Genome Sequencing Center for Infectious Disease"/>
            <person name="Wu L."/>
            <person name="Ma J."/>
        </authorList>
    </citation>
    <scope>NUCLEOTIDE SEQUENCE [LARGE SCALE GENOMIC DNA]</scope>
    <source>
        <strain evidence="13 14">CGMCC 1.12125</strain>
    </source>
</reference>
<evidence type="ECO:0000256" key="9">
    <source>
        <dbReference type="ARBA" id="ARBA00022737"/>
    </source>
</evidence>
<keyword evidence="6" id="KW-0963">Cytoplasm</keyword>
<dbReference type="CDD" id="cd03354">
    <property type="entry name" value="LbH_SAT"/>
    <property type="match status" value="1"/>
</dbReference>
<accession>A0ABD6CH00</accession>
<dbReference type="Gene3D" id="1.10.3130.10">
    <property type="entry name" value="serine acetyltransferase, domain 1"/>
    <property type="match status" value="1"/>
</dbReference>
<keyword evidence="10" id="KW-0198">Cysteine biosynthesis</keyword>
<dbReference type="FunFam" id="2.160.10.10:FF:000007">
    <property type="entry name" value="Serine acetyltransferase"/>
    <property type="match status" value="1"/>
</dbReference>
<sequence>MFERLDTIRTHVIEDVRTALAKDPAAQSTLEVALLYPGVHAVWLYRIAHVLWETDHRLVARVLSELAGFLTGVEIHPAATIGDRLFIDHGTGVVIGETAEIGDDVLLYHGVTLGGKSMRREKRHPTVEDCATVGANATLIGPITVGEGATIGAGAVVSEDVPANATVAGNPAEIIEQQPDVRKTDEDRAEAIESESSHWLADC</sequence>
<keyword evidence="8 13" id="KW-0808">Transferase</keyword>
<dbReference type="NCBIfam" id="TIGR01172">
    <property type="entry name" value="cysE"/>
    <property type="match status" value="1"/>
</dbReference>
<comment type="catalytic activity">
    <reaction evidence="12">
        <text>L-serine + acetyl-CoA = O-acetyl-L-serine + CoA</text>
        <dbReference type="Rhea" id="RHEA:24560"/>
        <dbReference type="ChEBI" id="CHEBI:33384"/>
        <dbReference type="ChEBI" id="CHEBI:57287"/>
        <dbReference type="ChEBI" id="CHEBI:57288"/>
        <dbReference type="ChEBI" id="CHEBI:58340"/>
        <dbReference type="EC" id="2.3.1.30"/>
    </reaction>
</comment>
<dbReference type="EMBL" id="JBHUDJ010000014">
    <property type="protein sequence ID" value="MFD1589113.1"/>
    <property type="molecule type" value="Genomic_DNA"/>
</dbReference>
<evidence type="ECO:0000313" key="14">
    <source>
        <dbReference type="Proteomes" id="UP001597119"/>
    </source>
</evidence>
<dbReference type="InterPro" id="IPR005881">
    <property type="entry name" value="Ser_O-AcTrfase"/>
</dbReference>
<comment type="similarity">
    <text evidence="3">Belongs to the transferase hexapeptide repeat family.</text>
</comment>
<evidence type="ECO:0000256" key="10">
    <source>
        <dbReference type="ARBA" id="ARBA00023192"/>
    </source>
</evidence>
<evidence type="ECO:0000256" key="12">
    <source>
        <dbReference type="ARBA" id="ARBA00049486"/>
    </source>
</evidence>
<evidence type="ECO:0000256" key="7">
    <source>
        <dbReference type="ARBA" id="ARBA00022605"/>
    </source>
</evidence>
<dbReference type="PIRSF" id="PIRSF000441">
    <property type="entry name" value="CysE"/>
    <property type="match status" value="1"/>
</dbReference>
<organism evidence="13 14">
    <name type="scientific">Halorientalis brevis</name>
    <dbReference type="NCBI Taxonomy" id="1126241"/>
    <lineage>
        <taxon>Archaea</taxon>
        <taxon>Methanobacteriati</taxon>
        <taxon>Methanobacteriota</taxon>
        <taxon>Stenosarchaea group</taxon>
        <taxon>Halobacteria</taxon>
        <taxon>Halobacteriales</taxon>
        <taxon>Haloarculaceae</taxon>
        <taxon>Halorientalis</taxon>
    </lineage>
</organism>
<dbReference type="InterPro" id="IPR018357">
    <property type="entry name" value="Hexapep_transf_CS"/>
</dbReference>
<evidence type="ECO:0000256" key="8">
    <source>
        <dbReference type="ARBA" id="ARBA00022679"/>
    </source>
</evidence>
<dbReference type="Pfam" id="PF00132">
    <property type="entry name" value="Hexapep"/>
    <property type="match status" value="1"/>
</dbReference>
<dbReference type="GO" id="GO:0005737">
    <property type="term" value="C:cytoplasm"/>
    <property type="evidence" value="ECO:0007669"/>
    <property type="project" value="UniProtKB-SubCell"/>
</dbReference>
<evidence type="ECO:0000256" key="3">
    <source>
        <dbReference type="ARBA" id="ARBA00007274"/>
    </source>
</evidence>
<keyword evidence="9" id="KW-0677">Repeat</keyword>
<dbReference type="InterPro" id="IPR042122">
    <property type="entry name" value="Ser_AcTrfase_N_sf"/>
</dbReference>
<dbReference type="GO" id="GO:0019344">
    <property type="term" value="P:cysteine biosynthetic process"/>
    <property type="evidence" value="ECO:0007669"/>
    <property type="project" value="UniProtKB-KW"/>
</dbReference>
<proteinExistence type="inferred from homology"/>
<dbReference type="Proteomes" id="UP001597119">
    <property type="component" value="Unassembled WGS sequence"/>
</dbReference>
<evidence type="ECO:0000256" key="5">
    <source>
        <dbReference type="ARBA" id="ARBA00018522"/>
    </source>
</evidence>
<dbReference type="GO" id="GO:0170039">
    <property type="term" value="P:proteinogenic amino acid metabolic process"/>
    <property type="evidence" value="ECO:0007669"/>
    <property type="project" value="UniProtKB-ARBA"/>
</dbReference>
<dbReference type="InterPro" id="IPR045304">
    <property type="entry name" value="LbH_SAT"/>
</dbReference>
<dbReference type="InterPro" id="IPR001451">
    <property type="entry name" value="Hexapep"/>
</dbReference>
<comment type="pathway">
    <text evidence="2">Amino-acid biosynthesis; L-cysteine biosynthesis; L-cysteine from L-serine: step 1/2.</text>
</comment>
<name>A0ABD6CH00_9EURY</name>
<protein>
    <recommendedName>
        <fullName evidence="5">Serine acetyltransferase</fullName>
        <ecNumber evidence="4">2.3.1.30</ecNumber>
    </recommendedName>
</protein>
<keyword evidence="11 13" id="KW-0012">Acyltransferase</keyword>
<dbReference type="Gene3D" id="2.160.10.10">
    <property type="entry name" value="Hexapeptide repeat proteins"/>
    <property type="match status" value="1"/>
</dbReference>
<evidence type="ECO:0000256" key="2">
    <source>
        <dbReference type="ARBA" id="ARBA00004876"/>
    </source>
</evidence>
<evidence type="ECO:0000256" key="6">
    <source>
        <dbReference type="ARBA" id="ARBA00022490"/>
    </source>
</evidence>
<comment type="subcellular location">
    <subcellularLocation>
        <location evidence="1">Cytoplasm</location>
    </subcellularLocation>
</comment>
<evidence type="ECO:0000256" key="11">
    <source>
        <dbReference type="ARBA" id="ARBA00023315"/>
    </source>
</evidence>
<evidence type="ECO:0000256" key="1">
    <source>
        <dbReference type="ARBA" id="ARBA00004496"/>
    </source>
</evidence>
<keyword evidence="14" id="KW-1185">Reference proteome</keyword>
<keyword evidence="7" id="KW-0028">Amino-acid biosynthesis</keyword>
<dbReference type="FunFam" id="1.10.3130.10:FF:000003">
    <property type="entry name" value="Serine acetyltransferase"/>
    <property type="match status" value="1"/>
</dbReference>
<comment type="caution">
    <text evidence="13">The sequence shown here is derived from an EMBL/GenBank/DDBJ whole genome shotgun (WGS) entry which is preliminary data.</text>
</comment>
<dbReference type="SUPFAM" id="SSF51161">
    <property type="entry name" value="Trimeric LpxA-like enzymes"/>
    <property type="match status" value="1"/>
</dbReference>
<dbReference type="PROSITE" id="PS00101">
    <property type="entry name" value="HEXAPEP_TRANSFERASES"/>
    <property type="match status" value="1"/>
</dbReference>
<evidence type="ECO:0000256" key="4">
    <source>
        <dbReference type="ARBA" id="ARBA00013266"/>
    </source>
</evidence>
<dbReference type="GO" id="GO:0009001">
    <property type="term" value="F:serine O-acetyltransferase activity"/>
    <property type="evidence" value="ECO:0007669"/>
    <property type="project" value="UniProtKB-EC"/>
</dbReference>
<dbReference type="PANTHER" id="PTHR42811">
    <property type="entry name" value="SERINE ACETYLTRANSFERASE"/>
    <property type="match status" value="1"/>
</dbReference>
<gene>
    <name evidence="13" type="primary">cysE</name>
    <name evidence="13" type="ORF">ACFR9U_19210</name>
</gene>
<dbReference type="GO" id="GO:0170033">
    <property type="term" value="P:L-amino acid metabolic process"/>
    <property type="evidence" value="ECO:0007669"/>
    <property type="project" value="UniProtKB-ARBA"/>
</dbReference>
<evidence type="ECO:0000313" key="13">
    <source>
        <dbReference type="EMBL" id="MFD1589113.1"/>
    </source>
</evidence>
<dbReference type="InterPro" id="IPR011004">
    <property type="entry name" value="Trimer_LpxA-like_sf"/>
</dbReference>
<dbReference type="AlphaFoldDB" id="A0ABD6CH00"/>